<dbReference type="InterPro" id="IPR018170">
    <property type="entry name" value="Aldo/ket_reductase_CS"/>
</dbReference>
<evidence type="ECO:0000256" key="7">
    <source>
        <dbReference type="SAM" id="SignalP"/>
    </source>
</evidence>
<feature type="chain" id="PRO_5032626808" description="NADP-dependent oxidoreductase domain-containing protein" evidence="7">
    <location>
        <begin position="22"/>
        <end position="348"/>
    </location>
</feature>
<accession>A0A813DL64</accession>
<feature type="binding site" evidence="5">
    <location>
        <position position="140"/>
    </location>
    <ligand>
        <name>substrate</name>
    </ligand>
</feature>
<dbReference type="Pfam" id="PF00248">
    <property type="entry name" value="Aldo_ket_red"/>
    <property type="match status" value="1"/>
</dbReference>
<keyword evidence="2" id="KW-0521">NADP</keyword>
<gene>
    <name evidence="9" type="ORF">PGLA1383_LOCUS7411</name>
</gene>
<name>A0A813DL64_POLGL</name>
<dbReference type="Gene3D" id="3.20.20.100">
    <property type="entry name" value="NADP-dependent oxidoreductase domain"/>
    <property type="match status" value="1"/>
</dbReference>
<dbReference type="InterPro" id="IPR020471">
    <property type="entry name" value="AKR"/>
</dbReference>
<dbReference type="OrthoDB" id="416253at2759"/>
<evidence type="ECO:0000256" key="3">
    <source>
        <dbReference type="ARBA" id="ARBA00023002"/>
    </source>
</evidence>
<dbReference type="SUPFAM" id="SSF51430">
    <property type="entry name" value="NAD(P)-linked oxidoreductase"/>
    <property type="match status" value="1"/>
</dbReference>
<dbReference type="InterPro" id="IPR036812">
    <property type="entry name" value="NAD(P)_OxRdtase_dom_sf"/>
</dbReference>
<keyword evidence="3" id="KW-0560">Oxidoreductase</keyword>
<dbReference type="Proteomes" id="UP000654075">
    <property type="component" value="Unassembled WGS sequence"/>
</dbReference>
<organism evidence="9 10">
    <name type="scientific">Polarella glacialis</name>
    <name type="common">Dinoflagellate</name>
    <dbReference type="NCBI Taxonomy" id="89957"/>
    <lineage>
        <taxon>Eukaryota</taxon>
        <taxon>Sar</taxon>
        <taxon>Alveolata</taxon>
        <taxon>Dinophyceae</taxon>
        <taxon>Suessiales</taxon>
        <taxon>Suessiaceae</taxon>
        <taxon>Polarella</taxon>
    </lineage>
</organism>
<dbReference type="PANTHER" id="PTHR43827:SF3">
    <property type="entry name" value="NADP-DEPENDENT OXIDOREDUCTASE DOMAIN-CONTAINING PROTEIN"/>
    <property type="match status" value="1"/>
</dbReference>
<evidence type="ECO:0000313" key="10">
    <source>
        <dbReference type="Proteomes" id="UP000654075"/>
    </source>
</evidence>
<dbReference type="GO" id="GO:0016616">
    <property type="term" value="F:oxidoreductase activity, acting on the CH-OH group of donors, NAD or NADP as acceptor"/>
    <property type="evidence" value="ECO:0007669"/>
    <property type="project" value="UniProtKB-ARBA"/>
</dbReference>
<protein>
    <recommendedName>
        <fullName evidence="8">NADP-dependent oxidoreductase domain-containing protein</fullName>
    </recommendedName>
</protein>
<evidence type="ECO:0000313" key="9">
    <source>
        <dbReference type="EMBL" id="CAE8588615.1"/>
    </source>
</evidence>
<evidence type="ECO:0000256" key="5">
    <source>
        <dbReference type="PIRSR" id="PIRSR000097-2"/>
    </source>
</evidence>
<proteinExistence type="inferred from homology"/>
<evidence type="ECO:0000256" key="4">
    <source>
        <dbReference type="PIRSR" id="PIRSR000097-1"/>
    </source>
</evidence>
<comment type="caution">
    <text evidence="9">The sequence shown here is derived from an EMBL/GenBank/DDBJ whole genome shotgun (WGS) entry which is preliminary data.</text>
</comment>
<feature type="signal peptide" evidence="7">
    <location>
        <begin position="1"/>
        <end position="21"/>
    </location>
</feature>
<evidence type="ECO:0000259" key="8">
    <source>
        <dbReference type="Pfam" id="PF00248"/>
    </source>
</evidence>
<dbReference type="PANTHER" id="PTHR43827">
    <property type="entry name" value="2,5-DIKETO-D-GLUCONIC ACID REDUCTASE"/>
    <property type="match status" value="1"/>
</dbReference>
<evidence type="ECO:0000256" key="2">
    <source>
        <dbReference type="ARBA" id="ARBA00022857"/>
    </source>
</evidence>
<dbReference type="CDD" id="cd19071">
    <property type="entry name" value="AKR_AKR1-5-like"/>
    <property type="match status" value="1"/>
</dbReference>
<keyword evidence="10" id="KW-1185">Reference proteome</keyword>
<dbReference type="PRINTS" id="PR00069">
    <property type="entry name" value="ALDKETRDTASE"/>
</dbReference>
<reference evidence="9" key="1">
    <citation type="submission" date="2021-02" db="EMBL/GenBank/DDBJ databases">
        <authorList>
            <person name="Dougan E. K."/>
            <person name="Rhodes N."/>
            <person name="Thang M."/>
            <person name="Chan C."/>
        </authorList>
    </citation>
    <scope>NUCLEOTIDE SEQUENCE</scope>
</reference>
<feature type="domain" description="NADP-dependent oxidoreductase" evidence="8">
    <location>
        <begin position="37"/>
        <end position="324"/>
    </location>
</feature>
<evidence type="ECO:0000256" key="6">
    <source>
        <dbReference type="PIRSR" id="PIRSR000097-3"/>
    </source>
</evidence>
<keyword evidence="7" id="KW-0732">Signal</keyword>
<sequence>MRQIMASRFMLALLMPGLSSAGSQSVRLANGVQMPTVGLGTWEFNNTEVTGVVKAALAAGFRHIDSAHNYDNQEGIGAGLAASGKRRDEVFITSKVPGCGIQGLGKDDCFGNTMKFIAEDIRLLSSSGFPLKYLDLLLIHFPPCMEGEAPFAPNPFATPCRAKRNGCTDPDNCRAIAEQWRAMELVYQQGLVRAIGVSDYCSACFKCLGANATVMPMLNNVQFHIGMGPDPQGALSLAERRGMVLMAWSPLGHGGRGETPIFSRALPMQIGKAHGKSGAQVSLKWILSHNVTLTTKSGDPKHLAEDIDLFDWELTAAEVAALDADQFAHSEYDTPSFMCNDPDNEIVV</sequence>
<dbReference type="PIRSF" id="PIRSF000097">
    <property type="entry name" value="AKR"/>
    <property type="match status" value="1"/>
</dbReference>
<dbReference type="EMBL" id="CAJNNV010003242">
    <property type="protein sequence ID" value="CAE8588615.1"/>
    <property type="molecule type" value="Genomic_DNA"/>
</dbReference>
<dbReference type="InterPro" id="IPR023210">
    <property type="entry name" value="NADP_OxRdtase_dom"/>
</dbReference>
<feature type="site" description="Lowers pKa of active site Tyr" evidence="6">
    <location>
        <position position="95"/>
    </location>
</feature>
<dbReference type="AlphaFoldDB" id="A0A813DL64"/>
<evidence type="ECO:0000256" key="1">
    <source>
        <dbReference type="ARBA" id="ARBA00007905"/>
    </source>
</evidence>
<dbReference type="PROSITE" id="PS00798">
    <property type="entry name" value="ALDOKETO_REDUCTASE_1"/>
    <property type="match status" value="1"/>
</dbReference>
<comment type="similarity">
    <text evidence="1">Belongs to the aldo/keto reductase family.</text>
</comment>
<feature type="active site" description="Proton donor" evidence="4">
    <location>
        <position position="70"/>
    </location>
</feature>